<dbReference type="SUPFAM" id="SSF55729">
    <property type="entry name" value="Acyl-CoA N-acyltransferases (Nat)"/>
    <property type="match status" value="1"/>
</dbReference>
<dbReference type="PATRIC" id="fig|743722.3.peg.869"/>
<accession>F4CAW1</accession>
<reference evidence="2" key="1">
    <citation type="submission" date="2011-03" db="EMBL/GenBank/DDBJ databases">
        <title>Complete sequence of Sphingobacterium sp. 21.</title>
        <authorList>
            <consortium name="US DOE Joint Genome Institute"/>
            <person name="Lucas S."/>
            <person name="Copeland A."/>
            <person name="Lapidus A."/>
            <person name="Cheng J.-F."/>
            <person name="Goodwin L."/>
            <person name="Pitluck S."/>
            <person name="Davenport K."/>
            <person name="Detter J.C."/>
            <person name="Han C."/>
            <person name="Tapia R."/>
            <person name="Land M."/>
            <person name="Hauser L."/>
            <person name="Kyrpides N."/>
            <person name="Ivanova N."/>
            <person name="Ovchinnikova G."/>
            <person name="Pagani I."/>
            <person name="Siebers A.K."/>
            <person name="Allgaier M."/>
            <person name="Thelen M.P."/>
            <person name="Hugenholtz P."/>
            <person name="Woyke T."/>
        </authorList>
    </citation>
    <scope>NUCLEOTIDE SEQUENCE</scope>
    <source>
        <strain evidence="2">21</strain>
    </source>
</reference>
<dbReference type="Pfam" id="PF00583">
    <property type="entry name" value="Acetyltransf_1"/>
    <property type="match status" value="1"/>
</dbReference>
<evidence type="ECO:0000313" key="2">
    <source>
        <dbReference type="EMBL" id="ADZ77387.1"/>
    </source>
</evidence>
<organism evidence="2">
    <name type="scientific">Sphingobacterium sp. (strain 21)</name>
    <dbReference type="NCBI Taxonomy" id="743722"/>
    <lineage>
        <taxon>Bacteria</taxon>
        <taxon>Pseudomonadati</taxon>
        <taxon>Bacteroidota</taxon>
        <taxon>Sphingobacteriia</taxon>
        <taxon>Sphingobacteriales</taxon>
        <taxon>Sphingobacteriaceae</taxon>
        <taxon>Sphingobacterium</taxon>
    </lineage>
</organism>
<dbReference type="PROSITE" id="PS51186">
    <property type="entry name" value="GNAT"/>
    <property type="match status" value="1"/>
</dbReference>
<dbReference type="InterPro" id="IPR000182">
    <property type="entry name" value="GNAT_dom"/>
</dbReference>
<dbReference type="CDD" id="cd04301">
    <property type="entry name" value="NAT_SF"/>
    <property type="match status" value="1"/>
</dbReference>
<name>F4CAW1_SPHS2</name>
<gene>
    <name evidence="2" type="ordered locus">Sph21_0811</name>
</gene>
<keyword evidence="2" id="KW-0808">Transferase</keyword>
<proteinExistence type="predicted"/>
<dbReference type="eggNOG" id="COG1247">
    <property type="taxonomic scope" value="Bacteria"/>
</dbReference>
<protein>
    <submittedName>
        <fullName evidence="2">GCN5-related N-acetyltransferase</fullName>
    </submittedName>
</protein>
<dbReference type="EMBL" id="CP002584">
    <property type="protein sequence ID" value="ADZ77387.1"/>
    <property type="molecule type" value="Genomic_DNA"/>
</dbReference>
<dbReference type="KEGG" id="shg:Sph21_0811"/>
<dbReference type="Gene3D" id="3.40.630.30">
    <property type="match status" value="1"/>
</dbReference>
<evidence type="ECO:0000259" key="1">
    <source>
        <dbReference type="PROSITE" id="PS51186"/>
    </source>
</evidence>
<sequence>MMTNEFTLRAATIEDKDRIWEILQQAIELRKQQGSEQWQDGYPNPEAVKQDIDKGYGYVLISKNDILAYMAVIFDGEPAYEALEGEWLSNEKYVVVHRVAVAQDIKTKGAATHLMKELEKLAMERDVYSVKVDTNFDNKAMLRILEKLNYQYCGKVYFRGGARMAFEKLLDKD</sequence>
<dbReference type="GO" id="GO:0016747">
    <property type="term" value="F:acyltransferase activity, transferring groups other than amino-acyl groups"/>
    <property type="evidence" value="ECO:0007669"/>
    <property type="project" value="InterPro"/>
</dbReference>
<dbReference type="InterPro" id="IPR016181">
    <property type="entry name" value="Acyl_CoA_acyltransferase"/>
</dbReference>
<feature type="domain" description="N-acetyltransferase" evidence="1">
    <location>
        <begin position="6"/>
        <end position="173"/>
    </location>
</feature>
<dbReference type="AlphaFoldDB" id="F4CAW1"/>
<dbReference type="HOGENOM" id="CLU_013985_13_0_10"/>